<accession>A0AAN8XWE1</accession>
<dbReference type="EMBL" id="JAXCGZ010000624">
    <property type="protein sequence ID" value="KAK7085729.1"/>
    <property type="molecule type" value="Genomic_DNA"/>
</dbReference>
<evidence type="ECO:0000313" key="2">
    <source>
        <dbReference type="Proteomes" id="UP001381693"/>
    </source>
</evidence>
<evidence type="ECO:0000313" key="1">
    <source>
        <dbReference type="EMBL" id="KAK7085729.1"/>
    </source>
</evidence>
<feature type="non-terminal residue" evidence="1">
    <location>
        <position position="51"/>
    </location>
</feature>
<feature type="non-terminal residue" evidence="1">
    <location>
        <position position="1"/>
    </location>
</feature>
<dbReference type="Proteomes" id="UP001381693">
    <property type="component" value="Unassembled WGS sequence"/>
</dbReference>
<sequence length="51" mass="5257">ELNHAFFPGAPDVWPPHPLAYTAELPGAAAAAAAGLQHHPALFPALHAQVP</sequence>
<dbReference type="AlphaFoldDB" id="A0AAN8XWE1"/>
<proteinExistence type="predicted"/>
<reference evidence="1 2" key="1">
    <citation type="submission" date="2023-11" db="EMBL/GenBank/DDBJ databases">
        <title>Halocaridina rubra genome assembly.</title>
        <authorList>
            <person name="Smith C."/>
        </authorList>
    </citation>
    <scope>NUCLEOTIDE SEQUENCE [LARGE SCALE GENOMIC DNA]</scope>
    <source>
        <strain evidence="1">EP-1</strain>
        <tissue evidence="1">Whole</tissue>
    </source>
</reference>
<name>A0AAN8XWE1_HALRR</name>
<protein>
    <submittedName>
        <fullName evidence="1">Uncharacterized protein</fullName>
    </submittedName>
</protein>
<organism evidence="1 2">
    <name type="scientific">Halocaridina rubra</name>
    <name type="common">Hawaiian red shrimp</name>
    <dbReference type="NCBI Taxonomy" id="373956"/>
    <lineage>
        <taxon>Eukaryota</taxon>
        <taxon>Metazoa</taxon>
        <taxon>Ecdysozoa</taxon>
        <taxon>Arthropoda</taxon>
        <taxon>Crustacea</taxon>
        <taxon>Multicrustacea</taxon>
        <taxon>Malacostraca</taxon>
        <taxon>Eumalacostraca</taxon>
        <taxon>Eucarida</taxon>
        <taxon>Decapoda</taxon>
        <taxon>Pleocyemata</taxon>
        <taxon>Caridea</taxon>
        <taxon>Atyoidea</taxon>
        <taxon>Atyidae</taxon>
        <taxon>Halocaridina</taxon>
    </lineage>
</organism>
<comment type="caution">
    <text evidence="1">The sequence shown here is derived from an EMBL/GenBank/DDBJ whole genome shotgun (WGS) entry which is preliminary data.</text>
</comment>
<keyword evidence="2" id="KW-1185">Reference proteome</keyword>
<gene>
    <name evidence="1" type="ORF">SK128_018299</name>
</gene>